<gene>
    <name evidence="7" type="ORF">BSZ05_23850</name>
    <name evidence="8" type="ORF">ECB94_26730</name>
</gene>
<evidence type="ECO:0000313" key="10">
    <source>
        <dbReference type="Proteomes" id="UP000279760"/>
    </source>
</evidence>
<evidence type="ECO:0000256" key="1">
    <source>
        <dbReference type="ARBA" id="ARBA00004418"/>
    </source>
</evidence>
<dbReference type="PANTHER" id="PTHR30222">
    <property type="entry name" value="SPERMIDINE/PUTRESCINE-BINDING PERIPLASMIC PROTEIN"/>
    <property type="match status" value="1"/>
</dbReference>
<keyword evidence="4 5" id="KW-0574">Periplasm</keyword>
<dbReference type="PANTHER" id="PTHR30222:SF12">
    <property type="entry name" value="NORSPERMIDINE SENSOR"/>
    <property type="match status" value="1"/>
</dbReference>
<dbReference type="KEGG" id="vsh:BSZ05_23850"/>
<evidence type="ECO:0000256" key="2">
    <source>
        <dbReference type="ARBA" id="ARBA00022448"/>
    </source>
</evidence>
<organism evidence="8 10">
    <name type="scientific">Vibrio mediterranei</name>
    <dbReference type="NCBI Taxonomy" id="689"/>
    <lineage>
        <taxon>Bacteria</taxon>
        <taxon>Pseudomonadati</taxon>
        <taxon>Pseudomonadota</taxon>
        <taxon>Gammaproteobacteria</taxon>
        <taxon>Vibrionales</taxon>
        <taxon>Vibrionaceae</taxon>
        <taxon>Vibrio</taxon>
    </lineage>
</organism>
<proteinExistence type="inferred from homology"/>
<evidence type="ECO:0000256" key="6">
    <source>
        <dbReference type="SAM" id="SignalP"/>
    </source>
</evidence>
<evidence type="ECO:0000313" key="8">
    <source>
        <dbReference type="EMBL" id="AYV24826.1"/>
    </source>
</evidence>
<dbReference type="Pfam" id="PF13416">
    <property type="entry name" value="SBP_bac_8"/>
    <property type="match status" value="1"/>
</dbReference>
<comment type="subcellular location">
    <subcellularLocation>
        <location evidence="1 5">Periplasm</location>
    </subcellularLocation>
</comment>
<reference evidence="7" key="2">
    <citation type="journal article" date="2018" name="BMC Genomics">
        <title>Comparative genomic analysis reveals the evolution and environmental adaptation strategies of vibrios.</title>
        <authorList>
            <person name="Lin H."/>
            <person name="Yu M."/>
            <person name="Wang X."/>
            <person name="Zhang X.H."/>
        </authorList>
    </citation>
    <scope>NUCLEOTIDE SEQUENCE</scope>
    <source>
        <strain evidence="7">QT6D1</strain>
    </source>
</reference>
<keyword evidence="2 5" id="KW-0813">Transport</keyword>
<evidence type="ECO:0000256" key="5">
    <source>
        <dbReference type="PIRNR" id="PIRNR019574"/>
    </source>
</evidence>
<dbReference type="GeneID" id="64088987"/>
<evidence type="ECO:0000256" key="3">
    <source>
        <dbReference type="ARBA" id="ARBA00022729"/>
    </source>
</evidence>
<accession>A0A241TCB3</accession>
<dbReference type="GO" id="GO:0015846">
    <property type="term" value="P:polyamine transport"/>
    <property type="evidence" value="ECO:0007669"/>
    <property type="project" value="InterPro"/>
</dbReference>
<dbReference type="GO" id="GO:0042597">
    <property type="term" value="C:periplasmic space"/>
    <property type="evidence" value="ECO:0007669"/>
    <property type="project" value="UniProtKB-SubCell"/>
</dbReference>
<reference evidence="9" key="1">
    <citation type="submission" date="2016-12" db="EMBL/GenBank/DDBJ databases">
        <title>Comparative genomic analysis reveals the diversity, evolution, and environmental adaptation strategies of the genus Vibrio.</title>
        <authorList>
            <person name="Lin H."/>
            <person name="Wang X."/>
            <person name="Zhang X.-H."/>
        </authorList>
    </citation>
    <scope>NUCLEOTIDE SEQUENCE [LARGE SCALE GENOMIC DNA]</scope>
    <source>
        <strain evidence="9">QT6D1</strain>
    </source>
</reference>
<dbReference type="PRINTS" id="PR00909">
    <property type="entry name" value="SPERMDNBNDNG"/>
</dbReference>
<dbReference type="InterPro" id="IPR006059">
    <property type="entry name" value="SBP"/>
</dbReference>
<dbReference type="CDD" id="cd13659">
    <property type="entry name" value="PBP2_PotF"/>
    <property type="match status" value="1"/>
</dbReference>
<evidence type="ECO:0000313" key="9">
    <source>
        <dbReference type="Proteomes" id="UP000197092"/>
    </source>
</evidence>
<dbReference type="EMBL" id="CP018309">
    <property type="protein sequence ID" value="ASI92802.1"/>
    <property type="molecule type" value="Genomic_DNA"/>
</dbReference>
<dbReference type="Proteomes" id="UP000197092">
    <property type="component" value="Chromosome 2"/>
</dbReference>
<sequence>MEKTKACFGIALGMTIGLSSMTSYAAEEKVLNIYNWSDYIAEDTIKKFEEETGIKVVYDVFDSNEVLEAKILSGNTGFDLVVPSNDFLGRQAKAGAFQKLDKSKLTNYSNLDPKLMGILADTVDPDNAYSVPYLWGTTGIGYNVAKVKEVLGEDAPVDSWDLVFKPENMEKLSKCGVGFLNAPTEIMAAALNYIGKDPNSTDPNAYKKDALALLKQVRPYVTYFHSSQYINDLANGDVCVAIGWSGDVLQAADRAAEADNGVEVAYSIPKEGALAWFDLMAIPKEAKHPENAHLFINYLLRPEVIAEISNYVWYANPNPPSREFIDAEILEDPGIYPTEEAQAKLYSSKMLPHKTSRAMTRAWTDFIKN</sequence>
<feature type="signal peptide" evidence="6">
    <location>
        <begin position="1"/>
        <end position="25"/>
    </location>
</feature>
<dbReference type="AlphaFoldDB" id="A0A241TCB3"/>
<evidence type="ECO:0000256" key="4">
    <source>
        <dbReference type="ARBA" id="ARBA00022764"/>
    </source>
</evidence>
<dbReference type="STRING" id="689.VME0621_00050"/>
<dbReference type="SUPFAM" id="SSF53850">
    <property type="entry name" value="Periplasmic binding protein-like II"/>
    <property type="match status" value="1"/>
</dbReference>
<dbReference type="Proteomes" id="UP000279760">
    <property type="component" value="Chromosome 2"/>
</dbReference>
<comment type="similarity">
    <text evidence="5">Belongs to the bacterial solute-binding protein PotD/PotF family.</text>
</comment>
<protein>
    <recommendedName>
        <fullName evidence="5">Putrescine-binding periplasmic protein</fullName>
    </recommendedName>
</protein>
<dbReference type="InterPro" id="IPR001188">
    <property type="entry name" value="Sperm_putr-bd"/>
</dbReference>
<dbReference type="EMBL" id="CP033578">
    <property type="protein sequence ID" value="AYV24826.1"/>
    <property type="molecule type" value="Genomic_DNA"/>
</dbReference>
<dbReference type="PIRSF" id="PIRSF019574">
    <property type="entry name" value="Periplasmic_polyamine_BP"/>
    <property type="match status" value="1"/>
</dbReference>
<dbReference type="Gene3D" id="3.40.190.10">
    <property type="entry name" value="Periplasmic binding protein-like II"/>
    <property type="match status" value="2"/>
</dbReference>
<name>A0A241TCB3_9VIBR</name>
<reference evidence="8 10" key="3">
    <citation type="submission" date="2018-11" db="EMBL/GenBank/DDBJ databases">
        <title>Complete Genome Sequence of Vbrio mediterranei 117-T6: a Potential Pathogen Bacteria Isolated from the Conchocelis of Pyropia.</title>
        <authorList>
            <person name="Liu Q."/>
        </authorList>
    </citation>
    <scope>NUCLEOTIDE SEQUENCE [LARGE SCALE GENOMIC DNA]</scope>
    <source>
        <strain evidence="8 10">117-T6</strain>
    </source>
</reference>
<comment type="function">
    <text evidence="5">Required for the activity of the bacterial periplasmic transport system of putrescine.</text>
</comment>
<dbReference type="GO" id="GO:0019808">
    <property type="term" value="F:polyamine binding"/>
    <property type="evidence" value="ECO:0007669"/>
    <property type="project" value="InterPro"/>
</dbReference>
<evidence type="ECO:0000313" key="7">
    <source>
        <dbReference type="EMBL" id="ASI92802.1"/>
    </source>
</evidence>
<feature type="chain" id="PRO_5042344357" description="Putrescine-binding periplasmic protein" evidence="6">
    <location>
        <begin position="26"/>
        <end position="369"/>
    </location>
</feature>
<keyword evidence="3 6" id="KW-0732">Signal</keyword>
<dbReference type="RefSeq" id="WP_006069545.1">
    <property type="nucleotide sequence ID" value="NZ_CP018309.1"/>
</dbReference>